<dbReference type="Proteomes" id="UP000183758">
    <property type="component" value="Unassembled WGS sequence"/>
</dbReference>
<dbReference type="InterPro" id="IPR029033">
    <property type="entry name" value="His_PPase_superfam"/>
</dbReference>
<comment type="caution">
    <text evidence="3">The sequence shown here is derived from an EMBL/GenBank/DDBJ whole genome shotgun (WGS) entry which is preliminary data.</text>
</comment>
<feature type="binding site" evidence="2">
    <location>
        <position position="133"/>
    </location>
    <ligand>
        <name>substrate</name>
    </ligand>
</feature>
<dbReference type="EMBL" id="MNZM01000088">
    <property type="protein sequence ID" value="OIP83373.1"/>
    <property type="molecule type" value="Genomic_DNA"/>
</dbReference>
<feature type="binding site" evidence="2">
    <location>
        <position position="98"/>
    </location>
    <ligand>
        <name>substrate</name>
    </ligand>
</feature>
<dbReference type="GO" id="GO:0005737">
    <property type="term" value="C:cytoplasm"/>
    <property type="evidence" value="ECO:0007669"/>
    <property type="project" value="TreeGrafter"/>
</dbReference>
<dbReference type="SMART" id="SM00855">
    <property type="entry name" value="PGAM"/>
    <property type="match status" value="1"/>
</dbReference>
<name>A0A1J5HDV0_9BACT</name>
<sequence>MNPEAGLIGMKWAKFKARVDHIIHSHKKKNQHNPEIVFQKRDILVVRHAQSGNNVDWQALVQHPKLTEKGKAQAKAMGKLLKKNKVKFDLVVTSGSTRAEQTAVIIMQELEQTVPMVVERNFRERNVGVNIDKLGEKAREVQEKFSQWKHSLSDDVRWDAVPNNVKGLDLSNFETERQTAERFQKALRKLQEEHPGKSILVISHAYTMTAGLAALSQAIPDSQGSVFQHVSNTGYFTVRSKHIVGENTSFQIVHSNTKGTQVFEKGK</sequence>
<organism evidence="3 4">
    <name type="scientific">Candidatus Roizmanbacteria bacterium CG2_30_33_16</name>
    <dbReference type="NCBI Taxonomy" id="1805340"/>
    <lineage>
        <taxon>Bacteria</taxon>
        <taxon>Candidatus Roizmaniibacteriota</taxon>
    </lineage>
</organism>
<dbReference type="InterPro" id="IPR050275">
    <property type="entry name" value="PGM_Phosphatase"/>
</dbReference>
<dbReference type="AlphaFoldDB" id="A0A1J5HDV0"/>
<reference evidence="3 4" key="1">
    <citation type="journal article" date="2016" name="Environ. Microbiol.">
        <title>Genomic resolution of a cold subsurface aquifer community provides metabolic insights for novel microbes adapted to high CO concentrations.</title>
        <authorList>
            <person name="Probst A.J."/>
            <person name="Castelle C.J."/>
            <person name="Singh A."/>
            <person name="Brown C.T."/>
            <person name="Anantharaman K."/>
            <person name="Sharon I."/>
            <person name="Hug L.A."/>
            <person name="Burstein D."/>
            <person name="Emerson J.B."/>
            <person name="Thomas B.C."/>
            <person name="Banfield J.F."/>
        </authorList>
    </citation>
    <scope>NUCLEOTIDE SEQUENCE [LARGE SCALE GENOMIC DNA]</scope>
    <source>
        <strain evidence="3">CG2_30_33_16</strain>
    </source>
</reference>
<dbReference type="Gene3D" id="3.40.50.1240">
    <property type="entry name" value="Phosphoglycerate mutase-like"/>
    <property type="match status" value="1"/>
</dbReference>
<evidence type="ECO:0000256" key="1">
    <source>
        <dbReference type="PIRSR" id="PIRSR613078-1"/>
    </source>
</evidence>
<accession>A0A1J5HDV0</accession>
<dbReference type="Pfam" id="PF00300">
    <property type="entry name" value="His_Phos_1"/>
    <property type="match status" value="1"/>
</dbReference>
<dbReference type="CDD" id="cd07067">
    <property type="entry name" value="HP_PGM_like"/>
    <property type="match status" value="1"/>
</dbReference>
<dbReference type="PANTHER" id="PTHR48100">
    <property type="entry name" value="BROAD-SPECIFICITY PHOSPHATASE YOR283W-RELATED"/>
    <property type="match status" value="1"/>
</dbReference>
<evidence type="ECO:0000313" key="4">
    <source>
        <dbReference type="Proteomes" id="UP000183758"/>
    </source>
</evidence>
<evidence type="ECO:0000313" key="3">
    <source>
        <dbReference type="EMBL" id="OIP83373.1"/>
    </source>
</evidence>
<dbReference type="SUPFAM" id="SSF53254">
    <property type="entry name" value="Phosphoglycerate mutase-like"/>
    <property type="match status" value="1"/>
</dbReference>
<feature type="active site" description="Proton donor/acceptor" evidence="1">
    <location>
        <position position="124"/>
    </location>
</feature>
<dbReference type="InterPro" id="IPR013078">
    <property type="entry name" value="His_Pase_superF_clade-1"/>
</dbReference>
<evidence type="ECO:0000256" key="2">
    <source>
        <dbReference type="PIRSR" id="PIRSR613078-2"/>
    </source>
</evidence>
<dbReference type="GO" id="GO:0016791">
    <property type="term" value="F:phosphatase activity"/>
    <property type="evidence" value="ECO:0007669"/>
    <property type="project" value="TreeGrafter"/>
</dbReference>
<gene>
    <name evidence="3" type="ORF">AUK04_03510</name>
</gene>
<feature type="binding site" evidence="2">
    <location>
        <begin position="47"/>
        <end position="54"/>
    </location>
    <ligand>
        <name>substrate</name>
    </ligand>
</feature>
<dbReference type="PANTHER" id="PTHR48100:SF1">
    <property type="entry name" value="HISTIDINE PHOSPHATASE FAMILY PROTEIN-RELATED"/>
    <property type="match status" value="1"/>
</dbReference>
<feature type="active site" description="Tele-phosphohistidine intermediate" evidence="1">
    <location>
        <position position="48"/>
    </location>
</feature>
<evidence type="ECO:0008006" key="5">
    <source>
        <dbReference type="Google" id="ProtNLM"/>
    </source>
</evidence>
<proteinExistence type="predicted"/>
<protein>
    <recommendedName>
        <fullName evidence="5">Phosphoglycerate mutase</fullName>
    </recommendedName>
</protein>